<accession>A0A2K3KY01</accession>
<dbReference type="STRING" id="57577.A0A2K3KY01"/>
<dbReference type="Proteomes" id="UP000236291">
    <property type="component" value="Unassembled WGS sequence"/>
</dbReference>
<proteinExistence type="predicted"/>
<evidence type="ECO:0000313" key="2">
    <source>
        <dbReference type="Proteomes" id="UP000236291"/>
    </source>
</evidence>
<dbReference type="InterPro" id="IPR036388">
    <property type="entry name" value="WH-like_DNA-bd_sf"/>
</dbReference>
<dbReference type="EMBL" id="ASHM01022962">
    <property type="protein sequence ID" value="PNX71162.1"/>
    <property type="molecule type" value="Genomic_DNA"/>
</dbReference>
<sequence>RIGLSRERVRQVGLVALEKLKHAARKKELEAMLFEH</sequence>
<organism evidence="1 2">
    <name type="scientific">Trifolium pratense</name>
    <name type="common">Red clover</name>
    <dbReference type="NCBI Taxonomy" id="57577"/>
    <lineage>
        <taxon>Eukaryota</taxon>
        <taxon>Viridiplantae</taxon>
        <taxon>Streptophyta</taxon>
        <taxon>Embryophyta</taxon>
        <taxon>Tracheophyta</taxon>
        <taxon>Spermatophyta</taxon>
        <taxon>Magnoliopsida</taxon>
        <taxon>eudicotyledons</taxon>
        <taxon>Gunneridae</taxon>
        <taxon>Pentapetalae</taxon>
        <taxon>rosids</taxon>
        <taxon>fabids</taxon>
        <taxon>Fabales</taxon>
        <taxon>Fabaceae</taxon>
        <taxon>Papilionoideae</taxon>
        <taxon>50 kb inversion clade</taxon>
        <taxon>NPAAA clade</taxon>
        <taxon>Hologalegina</taxon>
        <taxon>IRL clade</taxon>
        <taxon>Trifolieae</taxon>
        <taxon>Trifolium</taxon>
    </lineage>
</organism>
<evidence type="ECO:0000313" key="1">
    <source>
        <dbReference type="EMBL" id="PNX71162.1"/>
    </source>
</evidence>
<comment type="caution">
    <text evidence="1">The sequence shown here is derived from an EMBL/GenBank/DDBJ whole genome shotgun (WGS) entry which is preliminary data.</text>
</comment>
<reference evidence="1 2" key="1">
    <citation type="journal article" date="2014" name="Am. J. Bot.">
        <title>Genome assembly and annotation for red clover (Trifolium pratense; Fabaceae).</title>
        <authorList>
            <person name="Istvanek J."/>
            <person name="Jaros M."/>
            <person name="Krenek A."/>
            <person name="Repkova J."/>
        </authorList>
    </citation>
    <scope>NUCLEOTIDE SEQUENCE [LARGE SCALE GENOMIC DNA]</scope>
    <source>
        <strain evidence="2">cv. Tatra</strain>
        <tissue evidence="1">Young leaves</tissue>
    </source>
</reference>
<name>A0A2K3KY01_TRIPR</name>
<dbReference type="Gene3D" id="1.10.10.10">
    <property type="entry name" value="Winged helix-like DNA-binding domain superfamily/Winged helix DNA-binding domain"/>
    <property type="match status" value="1"/>
</dbReference>
<gene>
    <name evidence="1" type="ORF">L195_g027033</name>
</gene>
<dbReference type="AlphaFoldDB" id="A0A2K3KY01"/>
<protein>
    <submittedName>
        <fullName evidence="1">RNA polymerase sigma factor sigA-like protein</fullName>
    </submittedName>
</protein>
<reference evidence="1 2" key="2">
    <citation type="journal article" date="2017" name="Front. Plant Sci.">
        <title>Gene Classification and Mining of Molecular Markers Useful in Red Clover (Trifolium pratense) Breeding.</title>
        <authorList>
            <person name="Istvanek J."/>
            <person name="Dluhosova J."/>
            <person name="Dluhos P."/>
            <person name="Patkova L."/>
            <person name="Nedelnik J."/>
            <person name="Repkova J."/>
        </authorList>
    </citation>
    <scope>NUCLEOTIDE SEQUENCE [LARGE SCALE GENOMIC DNA]</scope>
    <source>
        <strain evidence="2">cv. Tatra</strain>
        <tissue evidence="1">Young leaves</tissue>
    </source>
</reference>
<feature type="non-terminal residue" evidence="1">
    <location>
        <position position="1"/>
    </location>
</feature>